<dbReference type="PROSITE" id="PS50262">
    <property type="entry name" value="G_PROTEIN_RECEP_F1_2"/>
    <property type="match status" value="1"/>
</dbReference>
<keyword evidence="12" id="KW-1185">Reference proteome</keyword>
<dbReference type="OMA" id="GILTECT"/>
<evidence type="ECO:0000256" key="7">
    <source>
        <dbReference type="ARBA" id="ARBA00023170"/>
    </source>
</evidence>
<comment type="subcellular location">
    <subcellularLocation>
        <location evidence="1">Membrane</location>
        <topology evidence="1">Multi-pass membrane protein</topology>
    </subcellularLocation>
</comment>
<evidence type="ECO:0000256" key="5">
    <source>
        <dbReference type="ARBA" id="ARBA00023040"/>
    </source>
</evidence>
<dbReference type="GO" id="GO:0005886">
    <property type="term" value="C:plasma membrane"/>
    <property type="evidence" value="ECO:0007669"/>
    <property type="project" value="TreeGrafter"/>
</dbReference>
<evidence type="ECO:0000256" key="4">
    <source>
        <dbReference type="ARBA" id="ARBA00022989"/>
    </source>
</evidence>
<organism evidence="11 12">
    <name type="scientific">Orchesella cincta</name>
    <name type="common">Springtail</name>
    <name type="synonym">Podura cincta</name>
    <dbReference type="NCBI Taxonomy" id="48709"/>
    <lineage>
        <taxon>Eukaryota</taxon>
        <taxon>Metazoa</taxon>
        <taxon>Ecdysozoa</taxon>
        <taxon>Arthropoda</taxon>
        <taxon>Hexapoda</taxon>
        <taxon>Collembola</taxon>
        <taxon>Entomobryomorpha</taxon>
        <taxon>Entomobryoidea</taxon>
        <taxon>Orchesellidae</taxon>
        <taxon>Orchesellinae</taxon>
        <taxon>Orchesella</taxon>
    </lineage>
</organism>
<evidence type="ECO:0000256" key="6">
    <source>
        <dbReference type="ARBA" id="ARBA00023136"/>
    </source>
</evidence>
<dbReference type="STRING" id="48709.A0A1D2MW79"/>
<evidence type="ECO:0000256" key="2">
    <source>
        <dbReference type="ARBA" id="ARBA00010663"/>
    </source>
</evidence>
<dbReference type="InterPro" id="IPR017452">
    <property type="entry name" value="GPCR_Rhodpsn_7TM"/>
</dbReference>
<protein>
    <submittedName>
        <fullName evidence="11">Neuropeptide capa receptor</fullName>
    </submittedName>
</protein>
<proteinExistence type="inferred from homology"/>
<evidence type="ECO:0000256" key="8">
    <source>
        <dbReference type="ARBA" id="ARBA00023224"/>
    </source>
</evidence>
<keyword evidence="4 9" id="KW-1133">Transmembrane helix</keyword>
<evidence type="ECO:0000259" key="10">
    <source>
        <dbReference type="PROSITE" id="PS50262"/>
    </source>
</evidence>
<evidence type="ECO:0000313" key="11">
    <source>
        <dbReference type="EMBL" id="ODM97256.1"/>
    </source>
</evidence>
<comment type="similarity">
    <text evidence="2">Belongs to the G-protein coupled receptor 1 family.</text>
</comment>
<dbReference type="PANTHER" id="PTHR24243:SF208">
    <property type="entry name" value="PYROKININ-1 RECEPTOR"/>
    <property type="match status" value="1"/>
</dbReference>
<keyword evidence="7 11" id="KW-0675">Receptor</keyword>
<sequence>MPMELFVMWHQYPWIFGEIACDLRGILTECTTYASILTIVAFTTERYIAICHPMRTQTKSKFSRATRVISLIWVISIASALPWGAYTQASRYY</sequence>
<dbReference type="GO" id="GO:0008188">
    <property type="term" value="F:neuropeptide receptor activity"/>
    <property type="evidence" value="ECO:0007669"/>
    <property type="project" value="TreeGrafter"/>
</dbReference>
<comment type="caution">
    <text evidence="11">The sequence shown here is derived from an EMBL/GenBank/DDBJ whole genome shotgun (WGS) entry which is preliminary data.</text>
</comment>
<name>A0A1D2MW79_ORCCI</name>
<evidence type="ECO:0000256" key="3">
    <source>
        <dbReference type="ARBA" id="ARBA00022692"/>
    </source>
</evidence>
<dbReference type="Gene3D" id="1.20.1070.10">
    <property type="entry name" value="Rhodopsin 7-helix transmembrane proteins"/>
    <property type="match status" value="1"/>
</dbReference>
<evidence type="ECO:0000256" key="9">
    <source>
        <dbReference type="SAM" id="Phobius"/>
    </source>
</evidence>
<dbReference type="OrthoDB" id="5962705at2759"/>
<dbReference type="AlphaFoldDB" id="A0A1D2MW79"/>
<keyword evidence="8" id="KW-0807">Transducer</keyword>
<reference evidence="11 12" key="1">
    <citation type="journal article" date="2016" name="Genome Biol. Evol.">
        <title>Gene Family Evolution Reflects Adaptation to Soil Environmental Stressors in the Genome of the Collembolan Orchesella cincta.</title>
        <authorList>
            <person name="Faddeeva-Vakhrusheva A."/>
            <person name="Derks M.F."/>
            <person name="Anvar S.Y."/>
            <person name="Agamennone V."/>
            <person name="Suring W."/>
            <person name="Smit S."/>
            <person name="van Straalen N.M."/>
            <person name="Roelofs D."/>
        </authorList>
    </citation>
    <scope>NUCLEOTIDE SEQUENCE [LARGE SCALE GENOMIC DNA]</scope>
    <source>
        <tissue evidence="11">Mixed pool</tissue>
    </source>
</reference>
<keyword evidence="5" id="KW-0297">G-protein coupled receptor</keyword>
<keyword evidence="3 9" id="KW-0812">Transmembrane</keyword>
<feature type="domain" description="G-protein coupled receptors family 1 profile" evidence="10">
    <location>
        <begin position="1"/>
        <end position="93"/>
    </location>
</feature>
<dbReference type="PANTHER" id="PTHR24243">
    <property type="entry name" value="G-PROTEIN COUPLED RECEPTOR"/>
    <property type="match status" value="1"/>
</dbReference>
<evidence type="ECO:0000313" key="12">
    <source>
        <dbReference type="Proteomes" id="UP000094527"/>
    </source>
</evidence>
<dbReference type="SUPFAM" id="SSF81321">
    <property type="entry name" value="Family A G protein-coupled receptor-like"/>
    <property type="match status" value="1"/>
</dbReference>
<dbReference type="InterPro" id="IPR000276">
    <property type="entry name" value="GPCR_Rhodpsn"/>
</dbReference>
<dbReference type="EMBL" id="LJIJ01000459">
    <property type="protein sequence ID" value="ODM97256.1"/>
    <property type="molecule type" value="Genomic_DNA"/>
</dbReference>
<accession>A0A1D2MW79</accession>
<dbReference type="Pfam" id="PF00001">
    <property type="entry name" value="7tm_1"/>
    <property type="match status" value="1"/>
</dbReference>
<keyword evidence="6 9" id="KW-0472">Membrane</keyword>
<feature type="transmembrane region" description="Helical" evidence="9">
    <location>
        <begin position="68"/>
        <end position="86"/>
    </location>
</feature>
<dbReference type="PROSITE" id="PS00237">
    <property type="entry name" value="G_PROTEIN_RECEP_F1_1"/>
    <property type="match status" value="1"/>
</dbReference>
<evidence type="ECO:0000256" key="1">
    <source>
        <dbReference type="ARBA" id="ARBA00004141"/>
    </source>
</evidence>
<gene>
    <name evidence="11" type="ORF">Ocin01_09430</name>
</gene>
<dbReference type="Proteomes" id="UP000094527">
    <property type="component" value="Unassembled WGS sequence"/>
</dbReference>